<accession>A0ABX2B0Q1</accession>
<evidence type="ECO:0000313" key="3">
    <source>
        <dbReference type="Proteomes" id="UP001193734"/>
    </source>
</evidence>
<evidence type="ECO:0000313" key="2">
    <source>
        <dbReference type="EMBL" id="NPE15078.1"/>
    </source>
</evidence>
<evidence type="ECO:0008006" key="4">
    <source>
        <dbReference type="Google" id="ProtNLM"/>
    </source>
</evidence>
<keyword evidence="1" id="KW-0732">Signal</keyword>
<proteinExistence type="predicted"/>
<comment type="caution">
    <text evidence="2">The sequence shown here is derived from an EMBL/GenBank/DDBJ whole genome shotgun (WGS) entry which is preliminary data.</text>
</comment>
<dbReference type="GeneID" id="82158537"/>
<protein>
    <recommendedName>
        <fullName evidence="4">LPP20 lipoprotein</fullName>
    </recommendedName>
</protein>
<dbReference type="EMBL" id="JABKKE010000025">
    <property type="protein sequence ID" value="NPE15078.1"/>
    <property type="molecule type" value="Genomic_DNA"/>
</dbReference>
<evidence type="ECO:0000256" key="1">
    <source>
        <dbReference type="SAM" id="SignalP"/>
    </source>
</evidence>
<feature type="chain" id="PRO_5047269072" description="LPP20 lipoprotein" evidence="1">
    <location>
        <begin position="21"/>
        <end position="223"/>
    </location>
</feature>
<feature type="signal peptide" evidence="1">
    <location>
        <begin position="1"/>
        <end position="20"/>
    </location>
</feature>
<dbReference type="RefSeq" id="WP_172174521.1">
    <property type="nucleotide sequence ID" value="NZ_CASGIA010000027.1"/>
</dbReference>
<keyword evidence="3" id="KW-1185">Reference proteome</keyword>
<sequence length="223" mass="24955">MKKTFLILSALLITAIPMMAQNNKDTWKERKELRKMSRDALKEKASKDARKEAKALTKEDWKAAPGALPLERQLDRSYMMQQEFDDDMFPKYLMGEGMSIGENYDGAKMQALELAKQNLAGQIQTEITALVESNVANKQLSADDAATVTQTVMGAKNFISQSIGRVITVVEVYRTKKNGNKEVLVRVAYNSAMAKEAAKKAVRKDLESKGDDLLNQLDKAMGW</sequence>
<organism evidence="2 3">
    <name type="scientific">Xylanibacter rodentium</name>
    <dbReference type="NCBI Taxonomy" id="2736289"/>
    <lineage>
        <taxon>Bacteria</taxon>
        <taxon>Pseudomonadati</taxon>
        <taxon>Bacteroidota</taxon>
        <taxon>Bacteroidia</taxon>
        <taxon>Bacteroidales</taxon>
        <taxon>Prevotellaceae</taxon>
        <taxon>Xylanibacter</taxon>
    </lineage>
</organism>
<name>A0ABX2B0Q1_9BACT</name>
<reference evidence="2 3" key="1">
    <citation type="submission" date="2020-05" db="EMBL/GenBank/DDBJ databases">
        <title>Distinct polysaccharide utilization as determinants for interspecies competition between intestinal Prevotella spp.</title>
        <authorList>
            <person name="Galvez E.J.C."/>
            <person name="Iljazovic A."/>
            <person name="Strowig T."/>
        </authorList>
    </citation>
    <scope>NUCLEOTIDE SEQUENCE [LARGE SCALE GENOMIC DNA]</scope>
    <source>
        <strain evidence="2 3">PROD</strain>
    </source>
</reference>
<gene>
    <name evidence="2" type="ORF">HPS55_12245</name>
</gene>
<dbReference type="Proteomes" id="UP001193734">
    <property type="component" value="Unassembled WGS sequence"/>
</dbReference>